<dbReference type="GO" id="GO:0140359">
    <property type="term" value="F:ABC-type transporter activity"/>
    <property type="evidence" value="ECO:0007669"/>
    <property type="project" value="InterPro"/>
</dbReference>
<evidence type="ECO:0000256" key="9">
    <source>
        <dbReference type="ARBA" id="ARBA00023180"/>
    </source>
</evidence>
<dbReference type="InterPro" id="IPR003593">
    <property type="entry name" value="AAA+_ATPase"/>
</dbReference>
<evidence type="ECO:0000313" key="15">
    <source>
        <dbReference type="Proteomes" id="UP001144673"/>
    </source>
</evidence>
<keyword evidence="9" id="KW-0325">Glycoprotein</keyword>
<dbReference type="SUPFAM" id="SSF90123">
    <property type="entry name" value="ABC transporter transmembrane region"/>
    <property type="match status" value="2"/>
</dbReference>
<dbReference type="InterPro" id="IPR036640">
    <property type="entry name" value="ABC1_TM_sf"/>
</dbReference>
<keyword evidence="3" id="KW-1003">Cell membrane</keyword>
<evidence type="ECO:0000256" key="6">
    <source>
        <dbReference type="ARBA" id="ARBA00022840"/>
    </source>
</evidence>
<reference evidence="14" key="1">
    <citation type="journal article" date="2023" name="Access Microbiol">
        <title>De-novo genome assembly for Akanthomyces muscarius, a biocontrol agent of insect agricultural pests.</title>
        <authorList>
            <person name="Erdos Z."/>
            <person name="Studholme D.J."/>
            <person name="Raymond B."/>
            <person name="Sharma M."/>
        </authorList>
    </citation>
    <scope>NUCLEOTIDE SEQUENCE</scope>
    <source>
        <strain evidence="14">Ve6</strain>
    </source>
</reference>
<evidence type="ECO:0000259" key="13">
    <source>
        <dbReference type="PROSITE" id="PS50929"/>
    </source>
</evidence>
<feature type="region of interest" description="Disordered" evidence="10">
    <location>
        <begin position="661"/>
        <end position="718"/>
    </location>
</feature>
<dbReference type="Proteomes" id="UP001144673">
    <property type="component" value="Chromosome 3"/>
</dbReference>
<dbReference type="GO" id="GO:0005524">
    <property type="term" value="F:ATP binding"/>
    <property type="evidence" value="ECO:0007669"/>
    <property type="project" value="UniProtKB-KW"/>
</dbReference>
<dbReference type="PROSITE" id="PS00211">
    <property type="entry name" value="ABC_TRANSPORTER_1"/>
    <property type="match status" value="1"/>
</dbReference>
<dbReference type="PANTHER" id="PTHR24223">
    <property type="entry name" value="ATP-BINDING CASSETTE SUB-FAMILY C"/>
    <property type="match status" value="1"/>
</dbReference>
<feature type="domain" description="ABC transporter" evidence="12">
    <location>
        <begin position="460"/>
        <end position="686"/>
    </location>
</feature>
<dbReference type="PROSITE" id="PS50929">
    <property type="entry name" value="ABC_TM1F"/>
    <property type="match status" value="2"/>
</dbReference>
<dbReference type="InterPro" id="IPR027417">
    <property type="entry name" value="P-loop_NTPase"/>
</dbReference>
<dbReference type="InterPro" id="IPR011527">
    <property type="entry name" value="ABC1_TM_dom"/>
</dbReference>
<evidence type="ECO:0000256" key="3">
    <source>
        <dbReference type="ARBA" id="ARBA00022475"/>
    </source>
</evidence>
<feature type="compositionally biased region" description="Basic and acidic residues" evidence="10">
    <location>
        <begin position="661"/>
        <end position="671"/>
    </location>
</feature>
<keyword evidence="2" id="KW-0813">Transport</keyword>
<dbReference type="InterPro" id="IPR044726">
    <property type="entry name" value="ABCC_6TM_D2"/>
</dbReference>
<protein>
    <recommendedName>
        <fullName evidence="16">ABC transporter</fullName>
    </recommendedName>
</protein>
<dbReference type="Pfam" id="PF00005">
    <property type="entry name" value="ABC_tran"/>
    <property type="match status" value="2"/>
</dbReference>
<evidence type="ECO:0000256" key="11">
    <source>
        <dbReference type="SAM" id="Phobius"/>
    </source>
</evidence>
<feature type="transmembrane region" description="Helical" evidence="11">
    <location>
        <begin position="350"/>
        <end position="375"/>
    </location>
</feature>
<evidence type="ECO:0000256" key="4">
    <source>
        <dbReference type="ARBA" id="ARBA00022692"/>
    </source>
</evidence>
<dbReference type="InterPro" id="IPR044746">
    <property type="entry name" value="ABCC_6TM_D1"/>
</dbReference>
<feature type="transmembrane region" description="Helical" evidence="11">
    <location>
        <begin position="16"/>
        <end position="37"/>
    </location>
</feature>
<dbReference type="Gene3D" id="1.20.1560.10">
    <property type="entry name" value="ABC transporter type 1, transmembrane domain"/>
    <property type="match status" value="2"/>
</dbReference>
<feature type="transmembrane region" description="Helical" evidence="11">
    <location>
        <begin position="265"/>
        <end position="286"/>
    </location>
</feature>
<dbReference type="KEGG" id="amus:LMH87_001571"/>
<keyword evidence="8 11" id="KW-0472">Membrane</keyword>
<sequence length="1268" mass="140476">MIFDVAMARSYFFREFLGAIGPLQVCIVLLKFLLIVFEEVPKRSLYQSSHLQSTVSQETPSGFWNRSLFIWLNPLLVYGWFNNFTQDNLPGIGDEFASEKLFDHFQPHWYKVSKLSKYCLIIALLSSLRWQFSQVMIPRLSFVGFMIGQPFLLQRTVEAVSGGHVDINTASGLIGACALIYVGIAISRALFEHWEYRLVTCIRGVLIVAIYDKMLRLKVDDLENSAAVTLMSTDVDGIEQLISMAYESWTCVIQLALGIWLLYRFVGPACFLIFIPTLFTFLGSLITARVIAKIRTAGNAETQKRVAATSNILAQMKSIKGMGLSGAMTAFIARKREFELKVAMRERYSVLWVFAFGAINYTITPALVFAGAYFWTRADNKMTISEIFTILAILSISTNPLISLFRSITKWAAGAASIGRIYDYFMLQELQDPRDVPGRTADLTDGQEKSSTPQRKPFAVEFNGVSVAVPIAGLILQDISLQIPWGNLAILWGPIGCGKTTFLNAILGEQELSTGTVSVGSKNVAFCNQETWIPNSTIQEAVIGQLPLDMTRYRAVIRACALDVDISDLPDGDKTKTGSGGCNLSGGQRQRLSLARAAYTEEEIIVVDDGFSAVDPETAGTIFERLFGPSGMVRAWNCTIIMTTNRLDLLHYADQTHQFAKDGRVTQKDPNEYDGAAEGFESSGNEDSAANPAQPVAEISDGEDPDMPQVQAEDEEVLDESRGKLGDFSLYSYYLGSAGHIVLFAWLLFAMTAAVGEWSPVIYLRVWYSKSPDNPYPFIGYCAIAILCIILNVSSGAYYFTFIFKKANKELHHRLLHAVMGATPQYLNETDSGVLLNRFGQDISLITRKLSLLVNQFVFLFFTVLVEMVIIAAGSAYVVPVMALLLALLAVIQVFYLRSSRQLRQIELESSAALFTLFTEASEGVQHIRSFGWQQHFRRELYAKLDRSQKPTYLLYCIQRWLTLSLDITSAVTSVILVSVTTSLPSQTTSAAVGLAMLGLMGFSETANVFIQSWTSVETGLGAVRRIKLFVMNTPQEKDTLSAPPVPDNWPTEGKLDFNCLTATYRTADGTENKAVDNLTATILGGQKVGLMGRTGSGKSTVLSAILRMVDCNGSVSIDGRDTRTVPRELLRSRITTITQDGLRLKAPLRFNMYPFDARGGLDANYTAMRFSASQKQLVYIARGILHQAKTGNKIVMIDEVTSSMATDAEPELQRLIDVAFNSCTILVVSHRPESFQTAESVLRFKFGVLDSVLYRQSNGDFAEVETE</sequence>
<dbReference type="GO" id="GO:0005886">
    <property type="term" value="C:plasma membrane"/>
    <property type="evidence" value="ECO:0007669"/>
    <property type="project" value="UniProtKB-SubCell"/>
</dbReference>
<dbReference type="PROSITE" id="PS50893">
    <property type="entry name" value="ABC_TRANSPORTER_2"/>
    <property type="match status" value="1"/>
</dbReference>
<feature type="transmembrane region" description="Helical" evidence="11">
    <location>
        <begin position="167"/>
        <end position="187"/>
    </location>
</feature>
<organism evidence="14 15">
    <name type="scientific">Akanthomyces muscarius</name>
    <name type="common">Entomopathogenic fungus</name>
    <name type="synonym">Lecanicillium muscarium</name>
    <dbReference type="NCBI Taxonomy" id="2231603"/>
    <lineage>
        <taxon>Eukaryota</taxon>
        <taxon>Fungi</taxon>
        <taxon>Dikarya</taxon>
        <taxon>Ascomycota</taxon>
        <taxon>Pezizomycotina</taxon>
        <taxon>Sordariomycetes</taxon>
        <taxon>Hypocreomycetidae</taxon>
        <taxon>Hypocreales</taxon>
        <taxon>Cordycipitaceae</taxon>
        <taxon>Akanthomyces</taxon>
    </lineage>
</organism>
<dbReference type="GO" id="GO:0016887">
    <property type="term" value="F:ATP hydrolysis activity"/>
    <property type="evidence" value="ECO:0007669"/>
    <property type="project" value="InterPro"/>
</dbReference>
<keyword evidence="4 11" id="KW-0812">Transmembrane</keyword>
<keyword evidence="5" id="KW-0547">Nucleotide-binding</keyword>
<name>A0A9W8Q6Q3_AKAMU</name>
<evidence type="ECO:0000256" key="8">
    <source>
        <dbReference type="ARBA" id="ARBA00023136"/>
    </source>
</evidence>
<feature type="transmembrane region" description="Helical" evidence="11">
    <location>
        <begin position="731"/>
        <end position="758"/>
    </location>
</feature>
<evidence type="ECO:0000256" key="7">
    <source>
        <dbReference type="ARBA" id="ARBA00022989"/>
    </source>
</evidence>
<dbReference type="RefSeq" id="XP_056049959.1">
    <property type="nucleotide sequence ID" value="XM_056192865.1"/>
</dbReference>
<dbReference type="SMART" id="SM00382">
    <property type="entry name" value="AAA"/>
    <property type="match status" value="2"/>
</dbReference>
<dbReference type="Pfam" id="PF00664">
    <property type="entry name" value="ABC_membrane"/>
    <property type="match status" value="2"/>
</dbReference>
<dbReference type="PANTHER" id="PTHR24223:SF399">
    <property type="entry name" value="ABC TRANSPORTER ATNG"/>
    <property type="match status" value="1"/>
</dbReference>
<keyword evidence="15" id="KW-1185">Reference proteome</keyword>
<dbReference type="InterPro" id="IPR050173">
    <property type="entry name" value="ABC_transporter_C-like"/>
</dbReference>
<gene>
    <name evidence="14" type="ORF">LMH87_001571</name>
</gene>
<dbReference type="SUPFAM" id="SSF52540">
    <property type="entry name" value="P-loop containing nucleoside triphosphate hydrolases"/>
    <property type="match status" value="2"/>
</dbReference>
<comment type="subcellular location">
    <subcellularLocation>
        <location evidence="1">Cell membrane</location>
        <topology evidence="1">Multi-pass membrane protein</topology>
    </subcellularLocation>
</comment>
<comment type="caution">
    <text evidence="14">The sequence shown here is derived from an EMBL/GenBank/DDBJ whole genome shotgun (WGS) entry which is preliminary data.</text>
</comment>
<feature type="transmembrane region" description="Helical" evidence="11">
    <location>
        <begin position="877"/>
        <end position="897"/>
    </location>
</feature>
<dbReference type="CDD" id="cd18580">
    <property type="entry name" value="ABC_6TM_ABCC_D2"/>
    <property type="match status" value="1"/>
</dbReference>
<feature type="domain" description="ABC transmembrane type-1" evidence="13">
    <location>
        <begin position="143"/>
        <end position="413"/>
    </location>
</feature>
<dbReference type="CDD" id="cd18579">
    <property type="entry name" value="ABC_6TM_ABCC_D1"/>
    <property type="match status" value="1"/>
</dbReference>
<evidence type="ECO:0000256" key="2">
    <source>
        <dbReference type="ARBA" id="ARBA00022448"/>
    </source>
</evidence>
<feature type="transmembrane region" description="Helical" evidence="11">
    <location>
        <begin position="387"/>
        <end position="405"/>
    </location>
</feature>
<accession>A0A9W8Q6Q3</accession>
<dbReference type="EMBL" id="JAJHUN010000010">
    <property type="protein sequence ID" value="KAJ4147018.1"/>
    <property type="molecule type" value="Genomic_DNA"/>
</dbReference>
<feature type="compositionally biased region" description="Acidic residues" evidence="10">
    <location>
        <begin position="700"/>
        <end position="718"/>
    </location>
</feature>
<feature type="domain" description="ABC transmembrane type-1" evidence="13">
    <location>
        <begin position="741"/>
        <end position="1019"/>
    </location>
</feature>
<proteinExistence type="predicted"/>
<dbReference type="InterPro" id="IPR017871">
    <property type="entry name" value="ABC_transporter-like_CS"/>
</dbReference>
<evidence type="ECO:0000256" key="5">
    <source>
        <dbReference type="ARBA" id="ARBA00022741"/>
    </source>
</evidence>
<keyword evidence="6" id="KW-0067">ATP-binding</keyword>
<dbReference type="AlphaFoldDB" id="A0A9W8Q6Q3"/>
<evidence type="ECO:0000256" key="10">
    <source>
        <dbReference type="SAM" id="MobiDB-lite"/>
    </source>
</evidence>
<dbReference type="GeneID" id="80888730"/>
<evidence type="ECO:0000313" key="14">
    <source>
        <dbReference type="EMBL" id="KAJ4147018.1"/>
    </source>
</evidence>
<evidence type="ECO:0000259" key="12">
    <source>
        <dbReference type="PROSITE" id="PS50893"/>
    </source>
</evidence>
<dbReference type="InterPro" id="IPR003439">
    <property type="entry name" value="ABC_transporter-like_ATP-bd"/>
</dbReference>
<keyword evidence="7 11" id="KW-1133">Transmembrane helix</keyword>
<evidence type="ECO:0000256" key="1">
    <source>
        <dbReference type="ARBA" id="ARBA00004651"/>
    </source>
</evidence>
<feature type="transmembrane region" description="Helical" evidence="11">
    <location>
        <begin position="778"/>
        <end position="804"/>
    </location>
</feature>
<dbReference type="Gene3D" id="3.40.50.300">
    <property type="entry name" value="P-loop containing nucleotide triphosphate hydrolases"/>
    <property type="match status" value="3"/>
</dbReference>
<feature type="transmembrane region" description="Helical" evidence="11">
    <location>
        <begin position="852"/>
        <end position="871"/>
    </location>
</feature>
<evidence type="ECO:0008006" key="16">
    <source>
        <dbReference type="Google" id="ProtNLM"/>
    </source>
</evidence>